<keyword evidence="7" id="KW-1185">Reference proteome</keyword>
<keyword evidence="2 5" id="KW-0812">Transmembrane</keyword>
<dbReference type="PANTHER" id="PTHR43701:SF2">
    <property type="entry name" value="MEMBRANE TRANSPORTER PROTEIN YJNA-RELATED"/>
    <property type="match status" value="1"/>
</dbReference>
<evidence type="ECO:0000256" key="4">
    <source>
        <dbReference type="ARBA" id="ARBA00023136"/>
    </source>
</evidence>
<sequence>MDAALSAGAATIAAALLAGAVIGFVLGLIGGGGSILAVPLLIYFVGVGSPHAAIGTAAVAVALNALSGLAGHARAGNVKWPCALVFAATGMIGAALGAEAGKALDGQKLLALFGLLMVGVGIAMLRPRRTGESPDVRLTRASARVLLPRLIPIGLGVGLLAGFFGIGGGFLIVPGLMLATAMPLSIAIGTSLVVVSALGLTTAASYAISGYVDWMLVLWLVLGGVAGSVLGRIAGHHLAARKRLLQTGFALVVSAVGLFVVIQSL</sequence>
<comment type="similarity">
    <text evidence="5">Belongs to the 4-toluene sulfonate uptake permease (TSUP) (TC 2.A.102) family.</text>
</comment>
<evidence type="ECO:0000256" key="1">
    <source>
        <dbReference type="ARBA" id="ARBA00004141"/>
    </source>
</evidence>
<evidence type="ECO:0000313" key="7">
    <source>
        <dbReference type="Proteomes" id="UP000438476"/>
    </source>
</evidence>
<dbReference type="InterPro" id="IPR002781">
    <property type="entry name" value="TM_pro_TauE-like"/>
</dbReference>
<gene>
    <name evidence="6" type="ORF">GRI91_06940</name>
</gene>
<feature type="transmembrane region" description="Helical" evidence="5">
    <location>
        <begin position="214"/>
        <end position="232"/>
    </location>
</feature>
<feature type="transmembrane region" description="Helical" evidence="5">
    <location>
        <begin position="184"/>
        <end position="208"/>
    </location>
</feature>
<comment type="subcellular location">
    <subcellularLocation>
        <location evidence="5">Cell membrane</location>
        <topology evidence="5">Multi-pass membrane protein</topology>
    </subcellularLocation>
    <subcellularLocation>
        <location evidence="1">Membrane</location>
        <topology evidence="1">Multi-pass membrane protein</topology>
    </subcellularLocation>
</comment>
<dbReference type="EMBL" id="WTYT01000002">
    <property type="protein sequence ID" value="MXO65486.1"/>
    <property type="molecule type" value="Genomic_DNA"/>
</dbReference>
<feature type="transmembrane region" description="Helical" evidence="5">
    <location>
        <begin position="41"/>
        <end position="66"/>
    </location>
</feature>
<evidence type="ECO:0000256" key="3">
    <source>
        <dbReference type="ARBA" id="ARBA00022989"/>
    </source>
</evidence>
<keyword evidence="4 5" id="KW-0472">Membrane</keyword>
<feature type="transmembrane region" description="Helical" evidence="5">
    <location>
        <begin position="146"/>
        <end position="172"/>
    </location>
</feature>
<keyword evidence="5" id="KW-1003">Cell membrane</keyword>
<evidence type="ECO:0000313" key="6">
    <source>
        <dbReference type="EMBL" id="MXO65486.1"/>
    </source>
</evidence>
<dbReference type="RefSeq" id="WP_160735875.1">
    <property type="nucleotide sequence ID" value="NZ_WTYT01000002.1"/>
</dbReference>
<evidence type="ECO:0000256" key="2">
    <source>
        <dbReference type="ARBA" id="ARBA00022692"/>
    </source>
</evidence>
<dbReference type="Proteomes" id="UP000438476">
    <property type="component" value="Unassembled WGS sequence"/>
</dbReference>
<dbReference type="Pfam" id="PF01925">
    <property type="entry name" value="TauE"/>
    <property type="match status" value="1"/>
</dbReference>
<dbReference type="PANTHER" id="PTHR43701">
    <property type="entry name" value="MEMBRANE TRANSPORTER PROTEIN MJ0441-RELATED"/>
    <property type="match status" value="1"/>
</dbReference>
<name>A0A6I4T3P0_9SPHN</name>
<feature type="transmembrane region" description="Helical" evidence="5">
    <location>
        <begin position="6"/>
        <end position="29"/>
    </location>
</feature>
<feature type="transmembrane region" description="Helical" evidence="5">
    <location>
        <begin position="244"/>
        <end position="262"/>
    </location>
</feature>
<feature type="transmembrane region" description="Helical" evidence="5">
    <location>
        <begin position="109"/>
        <end position="126"/>
    </location>
</feature>
<organism evidence="6 7">
    <name type="scientific">Altericroceibacterium endophyticum</name>
    <dbReference type="NCBI Taxonomy" id="1808508"/>
    <lineage>
        <taxon>Bacteria</taxon>
        <taxon>Pseudomonadati</taxon>
        <taxon>Pseudomonadota</taxon>
        <taxon>Alphaproteobacteria</taxon>
        <taxon>Sphingomonadales</taxon>
        <taxon>Erythrobacteraceae</taxon>
        <taxon>Altericroceibacterium</taxon>
    </lineage>
</organism>
<accession>A0A6I4T3P0</accession>
<protein>
    <recommendedName>
        <fullName evidence="5">Probable membrane transporter protein</fullName>
    </recommendedName>
</protein>
<dbReference type="AlphaFoldDB" id="A0A6I4T3P0"/>
<dbReference type="GO" id="GO:0005886">
    <property type="term" value="C:plasma membrane"/>
    <property type="evidence" value="ECO:0007669"/>
    <property type="project" value="UniProtKB-SubCell"/>
</dbReference>
<evidence type="ECO:0000256" key="5">
    <source>
        <dbReference type="RuleBase" id="RU363041"/>
    </source>
</evidence>
<dbReference type="OrthoDB" id="9151526at2"/>
<dbReference type="InterPro" id="IPR051598">
    <property type="entry name" value="TSUP/Inactive_protease-like"/>
</dbReference>
<feature type="transmembrane region" description="Helical" evidence="5">
    <location>
        <begin position="78"/>
        <end position="97"/>
    </location>
</feature>
<keyword evidence="3 5" id="KW-1133">Transmembrane helix</keyword>
<proteinExistence type="inferred from homology"/>
<comment type="caution">
    <text evidence="6">The sequence shown here is derived from an EMBL/GenBank/DDBJ whole genome shotgun (WGS) entry which is preliminary data.</text>
</comment>
<reference evidence="6 7" key="1">
    <citation type="submission" date="2019-12" db="EMBL/GenBank/DDBJ databases">
        <title>Genomic-based taxomic classification of the family Erythrobacteraceae.</title>
        <authorList>
            <person name="Xu L."/>
        </authorList>
    </citation>
    <scope>NUCLEOTIDE SEQUENCE [LARGE SCALE GENOMIC DNA]</scope>
    <source>
        <strain evidence="6 7">LMG 29518</strain>
    </source>
</reference>